<accession>A0A231H3L6</accession>
<dbReference type="EMBL" id="NGAF01000009">
    <property type="protein sequence ID" value="OXR43447.1"/>
    <property type="molecule type" value="Genomic_DNA"/>
</dbReference>
<gene>
    <name evidence="1" type="ORF">B7C42_04314</name>
</gene>
<name>A0A231H3L6_9NOCA</name>
<dbReference type="RefSeq" id="WP_157170234.1">
    <property type="nucleotide sequence ID" value="NZ_JAAXOR010000001.1"/>
</dbReference>
<evidence type="ECO:0000313" key="1">
    <source>
        <dbReference type="EMBL" id="OXR43447.1"/>
    </source>
</evidence>
<sequence>MTWTTDPEETAAVDAMRAAVRAMADLLTTVDAARWADPAGGFGLT</sequence>
<reference evidence="1 2" key="1">
    <citation type="submission" date="2017-07" db="EMBL/GenBank/DDBJ databases">
        <title>First draft Genome Sequence of Nocardia cerradoensis isolated from human infection.</title>
        <authorList>
            <person name="Carrasco G."/>
        </authorList>
    </citation>
    <scope>NUCLEOTIDE SEQUENCE [LARGE SCALE GENOMIC DNA]</scope>
    <source>
        <strain evidence="1 2">CNM20130759</strain>
    </source>
</reference>
<protein>
    <submittedName>
        <fullName evidence="1">Uncharacterized protein</fullName>
    </submittedName>
</protein>
<proteinExistence type="predicted"/>
<keyword evidence="2" id="KW-1185">Reference proteome</keyword>
<organism evidence="1 2">
    <name type="scientific">Nocardia cerradoensis</name>
    <dbReference type="NCBI Taxonomy" id="85688"/>
    <lineage>
        <taxon>Bacteria</taxon>
        <taxon>Bacillati</taxon>
        <taxon>Actinomycetota</taxon>
        <taxon>Actinomycetes</taxon>
        <taxon>Mycobacteriales</taxon>
        <taxon>Nocardiaceae</taxon>
        <taxon>Nocardia</taxon>
    </lineage>
</organism>
<comment type="caution">
    <text evidence="1">The sequence shown here is derived from an EMBL/GenBank/DDBJ whole genome shotgun (WGS) entry which is preliminary data.</text>
</comment>
<evidence type="ECO:0000313" key="2">
    <source>
        <dbReference type="Proteomes" id="UP000215506"/>
    </source>
</evidence>
<dbReference type="Proteomes" id="UP000215506">
    <property type="component" value="Unassembled WGS sequence"/>
</dbReference>
<dbReference type="AlphaFoldDB" id="A0A231H3L6"/>